<dbReference type="InterPro" id="IPR043129">
    <property type="entry name" value="ATPase_NBD"/>
</dbReference>
<dbReference type="EMBL" id="KZ990366">
    <property type="protein sequence ID" value="RKP24224.1"/>
    <property type="molecule type" value="Genomic_DNA"/>
</dbReference>
<feature type="coiled-coil region" evidence="1">
    <location>
        <begin position="166"/>
        <end position="212"/>
    </location>
</feature>
<evidence type="ECO:0000256" key="1">
    <source>
        <dbReference type="SAM" id="Coils"/>
    </source>
</evidence>
<dbReference type="PANTHER" id="PTHR11937">
    <property type="entry name" value="ACTIN"/>
    <property type="match status" value="1"/>
</dbReference>
<dbReference type="OrthoDB" id="7340501at2759"/>
<proteinExistence type="predicted"/>
<evidence type="ECO:0000313" key="3">
    <source>
        <dbReference type="Proteomes" id="UP000278143"/>
    </source>
</evidence>
<dbReference type="InterPro" id="IPR004000">
    <property type="entry name" value="Actin"/>
</dbReference>
<dbReference type="Pfam" id="PF00022">
    <property type="entry name" value="Actin"/>
    <property type="match status" value="1"/>
</dbReference>
<reference evidence="3" key="1">
    <citation type="journal article" date="2018" name="Nat. Microbiol.">
        <title>Leveraging single-cell genomics to expand the fungal tree of life.</title>
        <authorList>
            <person name="Ahrendt S.R."/>
            <person name="Quandt C.A."/>
            <person name="Ciobanu D."/>
            <person name="Clum A."/>
            <person name="Salamov A."/>
            <person name="Andreopoulos B."/>
            <person name="Cheng J.F."/>
            <person name="Woyke T."/>
            <person name="Pelin A."/>
            <person name="Henrissat B."/>
            <person name="Reynolds N.K."/>
            <person name="Benny G.L."/>
            <person name="Smith M.E."/>
            <person name="James T.Y."/>
            <person name="Grigoriev I.V."/>
        </authorList>
    </citation>
    <scope>NUCLEOTIDE SEQUENCE [LARGE SCALE GENOMIC DNA]</scope>
    <source>
        <strain evidence="3">Benny S71-1</strain>
    </source>
</reference>
<keyword evidence="1" id="KW-0175">Coiled coil</keyword>
<dbReference type="AlphaFoldDB" id="A0A4P9YWC8"/>
<evidence type="ECO:0008006" key="4">
    <source>
        <dbReference type="Google" id="ProtNLM"/>
    </source>
</evidence>
<gene>
    <name evidence="2" type="ORF">SYNPS1DRAFT_23682</name>
</gene>
<dbReference type="Proteomes" id="UP000278143">
    <property type="component" value="Unassembled WGS sequence"/>
</dbReference>
<feature type="coiled-coil region" evidence="1">
    <location>
        <begin position="243"/>
        <end position="270"/>
    </location>
</feature>
<sequence>MIKLSSSIMAGWSGEANPQTCFPTIIAKYRDRRLSSKNLVLELTLDNVFLKLGINDSRVNHPLLLTEPICTPNGSRKIMSELAFECYGAPSVSYGVDALFSYYQNGHSMERGGIVCSMGHAATHILPIVDGRGLFSADDYMEEERKYADEATFHKLNHTIQFPFTVAKASEEKTEEEVAAANERRRAHLVRLQELAAKSRQEKNEARELELQRLRNVRETCYGLEEDDLEVMYLAGGHQALLAENQFESLDDLDAEIDKLDQAVKRAQQRKTDGTTTELHHP</sequence>
<accession>A0A4P9YWC8</accession>
<protein>
    <recommendedName>
        <fullName evidence="4">Actin-domain-containing protein</fullName>
    </recommendedName>
</protein>
<evidence type="ECO:0000313" key="2">
    <source>
        <dbReference type="EMBL" id="RKP24224.1"/>
    </source>
</evidence>
<keyword evidence="3" id="KW-1185">Reference proteome</keyword>
<organism evidence="2 3">
    <name type="scientific">Syncephalis pseudoplumigaleata</name>
    <dbReference type="NCBI Taxonomy" id="1712513"/>
    <lineage>
        <taxon>Eukaryota</taxon>
        <taxon>Fungi</taxon>
        <taxon>Fungi incertae sedis</taxon>
        <taxon>Zoopagomycota</taxon>
        <taxon>Zoopagomycotina</taxon>
        <taxon>Zoopagomycetes</taxon>
        <taxon>Zoopagales</taxon>
        <taxon>Piptocephalidaceae</taxon>
        <taxon>Syncephalis</taxon>
    </lineage>
</organism>
<dbReference type="SUPFAM" id="SSF53067">
    <property type="entry name" value="Actin-like ATPase domain"/>
    <property type="match status" value="1"/>
</dbReference>
<name>A0A4P9YWC8_9FUNG</name>
<dbReference type="Gene3D" id="3.30.420.40">
    <property type="match status" value="1"/>
</dbReference>